<dbReference type="InterPro" id="IPR050267">
    <property type="entry name" value="Anti-sigma-factor_SerPK"/>
</dbReference>
<evidence type="ECO:0000259" key="2">
    <source>
        <dbReference type="Pfam" id="PF13581"/>
    </source>
</evidence>
<evidence type="ECO:0000313" key="3">
    <source>
        <dbReference type="EMBL" id="PJI94456.1"/>
    </source>
</evidence>
<dbReference type="Gene3D" id="3.30.565.10">
    <property type="entry name" value="Histidine kinase-like ATPase, C-terminal domain"/>
    <property type="match status" value="1"/>
</dbReference>
<comment type="caution">
    <text evidence="3">The sequence shown here is derived from an EMBL/GenBank/DDBJ whole genome shotgun (WGS) entry which is preliminary data.</text>
</comment>
<dbReference type="RefSeq" id="WP_100348492.1">
    <property type="nucleotide sequence ID" value="NZ_PGTZ01000006.1"/>
</dbReference>
<protein>
    <recommendedName>
        <fullName evidence="2">Histidine kinase/HSP90-like ATPase domain-containing protein</fullName>
    </recommendedName>
</protein>
<reference evidence="3 4" key="1">
    <citation type="submission" date="2017-11" db="EMBL/GenBank/DDBJ databases">
        <title>Genomic Encyclopedia of Archaeal and Bacterial Type Strains, Phase II (KMG-II): From Individual Species to Whole Genera.</title>
        <authorList>
            <person name="Goeker M."/>
        </authorList>
    </citation>
    <scope>NUCLEOTIDE SEQUENCE [LARGE SCALE GENOMIC DNA]</scope>
    <source>
        <strain evidence="3 4">DSM 22413</strain>
    </source>
</reference>
<organism evidence="3 4">
    <name type="scientific">Luteimicrobium subarcticum</name>
    <dbReference type="NCBI Taxonomy" id="620910"/>
    <lineage>
        <taxon>Bacteria</taxon>
        <taxon>Bacillati</taxon>
        <taxon>Actinomycetota</taxon>
        <taxon>Actinomycetes</taxon>
        <taxon>Micrococcales</taxon>
        <taxon>Luteimicrobium</taxon>
    </lineage>
</organism>
<gene>
    <name evidence="3" type="ORF">CLV34_0292</name>
</gene>
<dbReference type="CDD" id="cd16936">
    <property type="entry name" value="HATPase_RsbW-like"/>
    <property type="match status" value="1"/>
</dbReference>
<dbReference type="InterPro" id="IPR036890">
    <property type="entry name" value="HATPase_C_sf"/>
</dbReference>
<dbReference type="GO" id="GO:0004674">
    <property type="term" value="F:protein serine/threonine kinase activity"/>
    <property type="evidence" value="ECO:0007669"/>
    <property type="project" value="UniProtKB-KW"/>
</dbReference>
<dbReference type="PANTHER" id="PTHR35526:SF3">
    <property type="entry name" value="ANTI-SIGMA-F FACTOR RSBW"/>
    <property type="match status" value="1"/>
</dbReference>
<keyword evidence="1" id="KW-0723">Serine/threonine-protein kinase</keyword>
<dbReference type="PANTHER" id="PTHR35526">
    <property type="entry name" value="ANTI-SIGMA-F FACTOR RSBW-RELATED"/>
    <property type="match status" value="1"/>
</dbReference>
<accession>A0A2M8WUC0</accession>
<dbReference type="InterPro" id="IPR003594">
    <property type="entry name" value="HATPase_dom"/>
</dbReference>
<keyword evidence="4" id="KW-1185">Reference proteome</keyword>
<dbReference type="Proteomes" id="UP000231586">
    <property type="component" value="Unassembled WGS sequence"/>
</dbReference>
<keyword evidence="1" id="KW-0808">Transferase</keyword>
<sequence>MPFSVVRTTPPSFHEVGAWPLESIDDVATVRAGLRTLLAADPDFTDGDSVVLVASELATNAVRHGSPPAGLRLLRGPEGYVVDAVDAATDVVPHISRGRAPGLGGFGIALAVKIATDVGSYADDAVKHVWARFGGVPALDAPGAGAAARLDA</sequence>
<feature type="domain" description="Histidine kinase/HSP90-like ATPase" evidence="2">
    <location>
        <begin position="25"/>
        <end position="132"/>
    </location>
</feature>
<dbReference type="Pfam" id="PF13581">
    <property type="entry name" value="HATPase_c_2"/>
    <property type="match status" value="1"/>
</dbReference>
<dbReference type="EMBL" id="PGTZ01000006">
    <property type="protein sequence ID" value="PJI94456.1"/>
    <property type="molecule type" value="Genomic_DNA"/>
</dbReference>
<keyword evidence="1" id="KW-0418">Kinase</keyword>
<dbReference type="OrthoDB" id="3297757at2"/>
<evidence type="ECO:0000256" key="1">
    <source>
        <dbReference type="ARBA" id="ARBA00022527"/>
    </source>
</evidence>
<proteinExistence type="predicted"/>
<evidence type="ECO:0000313" key="4">
    <source>
        <dbReference type="Proteomes" id="UP000231586"/>
    </source>
</evidence>
<dbReference type="AlphaFoldDB" id="A0A2M8WUC0"/>
<name>A0A2M8WUC0_9MICO</name>